<evidence type="ECO:0000313" key="3">
    <source>
        <dbReference type="Proteomes" id="UP000054097"/>
    </source>
</evidence>
<evidence type="ECO:0000313" key="2">
    <source>
        <dbReference type="EMBL" id="KIM31317.1"/>
    </source>
</evidence>
<accession>A0A0C2XQT4</accession>
<name>A0A0C2XQT4_SERVB</name>
<dbReference type="OrthoDB" id="2384193at2759"/>
<feature type="transmembrane region" description="Helical" evidence="1">
    <location>
        <begin position="267"/>
        <end position="286"/>
    </location>
</feature>
<protein>
    <submittedName>
        <fullName evidence="2">Uncharacterized protein</fullName>
    </submittedName>
</protein>
<dbReference type="Proteomes" id="UP000054097">
    <property type="component" value="Unassembled WGS sequence"/>
</dbReference>
<organism evidence="2 3">
    <name type="scientific">Serendipita vermifera MAFF 305830</name>
    <dbReference type="NCBI Taxonomy" id="933852"/>
    <lineage>
        <taxon>Eukaryota</taxon>
        <taxon>Fungi</taxon>
        <taxon>Dikarya</taxon>
        <taxon>Basidiomycota</taxon>
        <taxon>Agaricomycotina</taxon>
        <taxon>Agaricomycetes</taxon>
        <taxon>Sebacinales</taxon>
        <taxon>Serendipitaceae</taxon>
        <taxon>Serendipita</taxon>
    </lineage>
</organism>
<feature type="transmembrane region" description="Helical" evidence="1">
    <location>
        <begin position="6"/>
        <end position="29"/>
    </location>
</feature>
<reference evidence="3" key="2">
    <citation type="submission" date="2015-01" db="EMBL/GenBank/DDBJ databases">
        <title>Evolutionary Origins and Diversification of the Mycorrhizal Mutualists.</title>
        <authorList>
            <consortium name="DOE Joint Genome Institute"/>
            <consortium name="Mycorrhizal Genomics Consortium"/>
            <person name="Kohler A."/>
            <person name="Kuo A."/>
            <person name="Nagy L.G."/>
            <person name="Floudas D."/>
            <person name="Copeland A."/>
            <person name="Barry K.W."/>
            <person name="Cichocki N."/>
            <person name="Veneault-Fourrey C."/>
            <person name="LaButti K."/>
            <person name="Lindquist E.A."/>
            <person name="Lipzen A."/>
            <person name="Lundell T."/>
            <person name="Morin E."/>
            <person name="Murat C."/>
            <person name="Riley R."/>
            <person name="Ohm R."/>
            <person name="Sun H."/>
            <person name="Tunlid A."/>
            <person name="Henrissat B."/>
            <person name="Grigoriev I.V."/>
            <person name="Hibbett D.S."/>
            <person name="Martin F."/>
        </authorList>
    </citation>
    <scope>NUCLEOTIDE SEQUENCE [LARGE SCALE GENOMIC DNA]</scope>
    <source>
        <strain evidence="3">MAFF 305830</strain>
    </source>
</reference>
<feature type="transmembrane region" description="Helical" evidence="1">
    <location>
        <begin position="237"/>
        <end position="255"/>
    </location>
</feature>
<proteinExistence type="predicted"/>
<evidence type="ECO:0000256" key="1">
    <source>
        <dbReference type="SAM" id="Phobius"/>
    </source>
</evidence>
<dbReference type="HOGENOM" id="CLU_039094_0_0_1"/>
<keyword evidence="1" id="KW-0472">Membrane</keyword>
<dbReference type="AlphaFoldDB" id="A0A0C2XQT4"/>
<reference evidence="2 3" key="1">
    <citation type="submission" date="2014-04" db="EMBL/GenBank/DDBJ databases">
        <authorList>
            <consortium name="DOE Joint Genome Institute"/>
            <person name="Kuo A."/>
            <person name="Zuccaro A."/>
            <person name="Kohler A."/>
            <person name="Nagy L.G."/>
            <person name="Floudas D."/>
            <person name="Copeland A."/>
            <person name="Barry K.W."/>
            <person name="Cichocki N."/>
            <person name="Veneault-Fourrey C."/>
            <person name="LaButti K."/>
            <person name="Lindquist E.A."/>
            <person name="Lipzen A."/>
            <person name="Lundell T."/>
            <person name="Morin E."/>
            <person name="Murat C."/>
            <person name="Sun H."/>
            <person name="Tunlid A."/>
            <person name="Henrissat B."/>
            <person name="Grigoriev I.V."/>
            <person name="Hibbett D.S."/>
            <person name="Martin F."/>
            <person name="Nordberg H.P."/>
            <person name="Cantor M.N."/>
            <person name="Hua S.X."/>
        </authorList>
    </citation>
    <scope>NUCLEOTIDE SEQUENCE [LARGE SCALE GENOMIC DNA]</scope>
    <source>
        <strain evidence="2 3">MAFF 305830</strain>
    </source>
</reference>
<sequence>MPHSAPGVMLLWSILSTMELIFLLHHLWRYDRFSCLRWNSGRQPGAFKRIMTYSYLLSIPLLAFYSYTMSYIKYMEGYKDLTLLHLGVIPKPYAFWPANYQALVLPSTICFSVAWSLEIVSHLEELTFWLFLLHQGPSQRDWFSSLEFKTWAAGASLAVIGMPTLTVLTREDPYKSEAWTFFAGGVGSLLITLWFLVVLAKFPRFLKRVKNEGAEADVVVRLTTFDELNRIRVGFRFFFAAPLLVLAVDGVLPGGRPINNNAFWTDLLSMIAGISCVTSSILTLLVRYHLFRFFPCPHYQTIHFHISLHLRLLPVTFTRAKTTDR</sequence>
<keyword evidence="3" id="KW-1185">Reference proteome</keyword>
<gene>
    <name evidence="2" type="ORF">M408DRAFT_257396</name>
</gene>
<dbReference type="STRING" id="933852.A0A0C2XQT4"/>
<keyword evidence="1" id="KW-0812">Transmembrane</keyword>
<keyword evidence="1" id="KW-1133">Transmembrane helix</keyword>
<feature type="transmembrane region" description="Helical" evidence="1">
    <location>
        <begin position="50"/>
        <end position="74"/>
    </location>
</feature>
<feature type="transmembrane region" description="Helical" evidence="1">
    <location>
        <begin position="181"/>
        <end position="200"/>
    </location>
</feature>
<dbReference type="EMBL" id="KN824282">
    <property type="protein sequence ID" value="KIM31317.1"/>
    <property type="molecule type" value="Genomic_DNA"/>
</dbReference>